<comment type="subcellular location">
    <subcellularLocation>
        <location evidence="1">Chromosome</location>
        <location evidence="1">Centromere</location>
    </subcellularLocation>
</comment>
<dbReference type="InterPro" id="IPR005549">
    <property type="entry name" value="Kinetochore_Nuf2_N"/>
</dbReference>
<dbReference type="EnsemblMetazoa" id="CJA16934.1">
    <property type="protein sequence ID" value="CJA16934.1"/>
    <property type="gene ID" value="WBGene00136138"/>
</dbReference>
<dbReference type="GO" id="GO:0031262">
    <property type="term" value="C:Ndc80 complex"/>
    <property type="evidence" value="ECO:0007669"/>
    <property type="project" value="InterPro"/>
</dbReference>
<dbReference type="GO" id="GO:0051301">
    <property type="term" value="P:cell division"/>
    <property type="evidence" value="ECO:0007669"/>
    <property type="project" value="UniProtKB-KW"/>
</dbReference>
<protein>
    <recommendedName>
        <fullName evidence="9">Kinetochore protein Nuf2 N-terminal domain-containing protein</fullName>
    </recommendedName>
</protein>
<evidence type="ECO:0000256" key="6">
    <source>
        <dbReference type="ARBA" id="ARBA00023054"/>
    </source>
</evidence>
<reference evidence="10" key="2">
    <citation type="submission" date="2022-06" db="UniProtKB">
        <authorList>
            <consortium name="EnsemblMetazoa"/>
        </authorList>
    </citation>
    <scope>IDENTIFICATION</scope>
    <source>
        <strain evidence="10">DF5081</strain>
    </source>
</reference>
<evidence type="ECO:0000256" key="4">
    <source>
        <dbReference type="ARBA" id="ARBA00022618"/>
    </source>
</evidence>
<evidence type="ECO:0000256" key="3">
    <source>
        <dbReference type="ARBA" id="ARBA00022454"/>
    </source>
</evidence>
<keyword evidence="7" id="KW-0131">Cell cycle</keyword>
<accession>A0A8R1DZX0</accession>
<sequence length="89" mass="9945">MASGRPVLLTILDMRTILRVLNGKLHLGLTQDNILTPTAEVAQQVFYNFVRYVLSVPESSLTTLPLTADVDVDNEMNRKSIPLVIVYQC</sequence>
<keyword evidence="4" id="KW-0132">Cell division</keyword>
<evidence type="ECO:0000256" key="2">
    <source>
        <dbReference type="ARBA" id="ARBA00005498"/>
    </source>
</evidence>
<organism evidence="10 11">
    <name type="scientific">Caenorhabditis japonica</name>
    <dbReference type="NCBI Taxonomy" id="281687"/>
    <lineage>
        <taxon>Eukaryota</taxon>
        <taxon>Metazoa</taxon>
        <taxon>Ecdysozoa</taxon>
        <taxon>Nematoda</taxon>
        <taxon>Chromadorea</taxon>
        <taxon>Rhabditida</taxon>
        <taxon>Rhabditina</taxon>
        <taxon>Rhabditomorpha</taxon>
        <taxon>Rhabditoidea</taxon>
        <taxon>Rhabditidae</taxon>
        <taxon>Peloderinae</taxon>
        <taxon>Caenorhabditis</taxon>
    </lineage>
</organism>
<proteinExistence type="inferred from homology"/>
<dbReference type="Pfam" id="PF03800">
    <property type="entry name" value="Nuf2"/>
    <property type="match status" value="1"/>
</dbReference>
<evidence type="ECO:0000256" key="5">
    <source>
        <dbReference type="ARBA" id="ARBA00022776"/>
    </source>
</evidence>
<keyword evidence="6" id="KW-0175">Coiled coil</keyword>
<keyword evidence="11" id="KW-1185">Reference proteome</keyword>
<dbReference type="AlphaFoldDB" id="A0A8R1DZX0"/>
<comment type="similarity">
    <text evidence="2">Belongs to the NUF2 family.</text>
</comment>
<evidence type="ECO:0000313" key="11">
    <source>
        <dbReference type="Proteomes" id="UP000005237"/>
    </source>
</evidence>
<reference evidence="11" key="1">
    <citation type="submission" date="2010-08" db="EMBL/GenBank/DDBJ databases">
        <authorList>
            <consortium name="Caenorhabditis japonica Sequencing Consortium"/>
            <person name="Wilson R.K."/>
        </authorList>
    </citation>
    <scope>NUCLEOTIDE SEQUENCE [LARGE SCALE GENOMIC DNA]</scope>
    <source>
        <strain evidence="11">DF5081</strain>
    </source>
</reference>
<evidence type="ECO:0000259" key="9">
    <source>
        <dbReference type="Pfam" id="PF03800"/>
    </source>
</evidence>
<keyword evidence="8" id="KW-0137">Centromere</keyword>
<dbReference type="Gene3D" id="1.10.418.60">
    <property type="entry name" value="Ncd80 complex, Nuf2 subunit"/>
    <property type="match status" value="1"/>
</dbReference>
<name>A0A8R1DZX0_CAEJA</name>
<evidence type="ECO:0000313" key="10">
    <source>
        <dbReference type="EnsemblMetazoa" id="CJA16934.1"/>
    </source>
</evidence>
<evidence type="ECO:0000256" key="7">
    <source>
        <dbReference type="ARBA" id="ARBA00023306"/>
    </source>
</evidence>
<feature type="domain" description="Kinetochore protein Nuf2 N-terminal" evidence="9">
    <location>
        <begin position="10"/>
        <end position="88"/>
    </location>
</feature>
<evidence type="ECO:0000256" key="8">
    <source>
        <dbReference type="ARBA" id="ARBA00023328"/>
    </source>
</evidence>
<keyword evidence="3" id="KW-0158">Chromosome</keyword>
<dbReference type="Proteomes" id="UP000005237">
    <property type="component" value="Unassembled WGS sequence"/>
</dbReference>
<evidence type="ECO:0000256" key="1">
    <source>
        <dbReference type="ARBA" id="ARBA00004584"/>
    </source>
</evidence>
<keyword evidence="5" id="KW-0498">Mitosis</keyword>
<dbReference type="InterPro" id="IPR038275">
    <property type="entry name" value="Nuf2_N_sf"/>
</dbReference>